<protein>
    <submittedName>
        <fullName evidence="2">Uncharacterized protein</fullName>
    </submittedName>
</protein>
<accession>A0A077WUM4</accession>
<sequence>MSQGSEGDVAEITDIASAQLAPILDERPDDWEQLVRLVTNRLITSRMLSMHHVSDLLQPMITVQGVGLDNARLRALLLLAQNSALRNDVHIMYCTGCFLVAEANADQVEDGARFYIRSMHFTRDQLQAVLEVYEQQYADPQLCQNYLEMLANSPQVNDFYIRYAGCTEASNPLERHRSDLEALPQTRIGNFLTAMQQANVEPAFQVFEVPSLFVPAAQGGGINQELVDASEQLLIHLFGRQFLLNSQPGGFYRAYLPQQQDLVTSGLTEDQVLRELFFGEHQQVQVNQDILQLYQAWYQDHLQNVDPLQAAQLEDAHINLFAQQASAGATTVENLQPLMIFAKDITIEDAALLRGFFDGSRAGQLTKDLISSALGAFNDRDNFIPPAFHDLWPVKPFPRSQQQQWQPFLNASAEIIQHISPLVLVTMGFDPAAASFSNFRHSYSMGTAEYLEHIGVPFICHTDLEFDYEGADEDAVPNHQVITIAHYHPGFVSYGSGDPIILRFMLLTWCRTFALVRCCIQELQGEGLEPPVPREQRPNPGTLEFCNNVLERLNQRENDNGFAVLFNQAKTAVQESLHEQRQNAYAASVRRAELRADPMPNVALANYIRQTGGTLAAKTERFGYAAGEPNSPERLVQCRVLERHKYPELRRLPSFGHHTRHPNAASEWRQFFLGLVEGTNIAQAVIARAGWENVEPLQGLTREQSRFVLTQCRAPDGWEGEGQEWQYDRDLALAAISQYMSWMVTHRNRQRDEHGHIIIQDATREQFRLASVSPGSEIVPVEFFHMARVNVNGGKIKFSVFMGPGRTNQRSIGELFVGRMYAGVKCLDYDTTITTHGLVLKEQDGTLSVPPKILQDWFILYYNRDRMFVVFERTVRNSGQTLRLPIVEELALPPDQQFQFARLLRIFLQQRHDTHDGQAFQLRTGPAIVPHPPARGRGRGRGRPYGRARGRGAGRGAGAPVETAAEIAARVPRFVDLFRAVMDEQELRGIEEYMWDYHLDNDLNKISREIRQLAQVNGTFIQYTDPNDTRGRPMFSLWTITYPPP</sequence>
<feature type="compositionally biased region" description="Basic residues" evidence="1">
    <location>
        <begin position="934"/>
        <end position="952"/>
    </location>
</feature>
<evidence type="ECO:0000256" key="1">
    <source>
        <dbReference type="SAM" id="MobiDB-lite"/>
    </source>
</evidence>
<proteinExistence type="predicted"/>
<gene>
    <name evidence="2" type="ORF">LRAMOSA03609</name>
</gene>
<dbReference type="OrthoDB" id="2253170at2759"/>
<evidence type="ECO:0000313" key="2">
    <source>
        <dbReference type="EMBL" id="CDS11346.1"/>
    </source>
</evidence>
<reference evidence="2" key="1">
    <citation type="journal article" date="2014" name="Genome Announc.">
        <title>De novo whole-genome sequence and genome annotation of Lichtheimia ramosa.</title>
        <authorList>
            <person name="Linde J."/>
            <person name="Schwartze V."/>
            <person name="Binder U."/>
            <person name="Lass-Florl C."/>
            <person name="Voigt K."/>
            <person name="Horn F."/>
        </authorList>
    </citation>
    <scope>NUCLEOTIDE SEQUENCE</scope>
    <source>
        <strain evidence="2">JMRC FSU:6197</strain>
    </source>
</reference>
<dbReference type="AlphaFoldDB" id="A0A077WUM4"/>
<feature type="region of interest" description="Disordered" evidence="1">
    <location>
        <begin position="924"/>
        <end position="959"/>
    </location>
</feature>
<organism evidence="2">
    <name type="scientific">Lichtheimia ramosa</name>
    <dbReference type="NCBI Taxonomy" id="688394"/>
    <lineage>
        <taxon>Eukaryota</taxon>
        <taxon>Fungi</taxon>
        <taxon>Fungi incertae sedis</taxon>
        <taxon>Mucoromycota</taxon>
        <taxon>Mucoromycotina</taxon>
        <taxon>Mucoromycetes</taxon>
        <taxon>Mucorales</taxon>
        <taxon>Lichtheimiaceae</taxon>
        <taxon>Lichtheimia</taxon>
    </lineage>
</organism>
<dbReference type="EMBL" id="LK023346">
    <property type="protein sequence ID" value="CDS11346.1"/>
    <property type="molecule type" value="Genomic_DNA"/>
</dbReference>
<name>A0A077WUM4_9FUNG</name>